<dbReference type="EMBL" id="JPVO01000054">
    <property type="protein sequence ID" value="KGR74508.1"/>
    <property type="molecule type" value="Genomic_DNA"/>
</dbReference>
<keyword evidence="1" id="KW-0812">Transmembrane</keyword>
<protein>
    <submittedName>
        <fullName evidence="2">Membrane protein</fullName>
    </submittedName>
</protein>
<name>A0A0A3HW07_9BACL</name>
<dbReference type="RefSeq" id="WP_036201782.1">
    <property type="nucleotide sequence ID" value="NZ_AVCY01000002.1"/>
</dbReference>
<evidence type="ECO:0000256" key="1">
    <source>
        <dbReference type="SAM" id="Phobius"/>
    </source>
</evidence>
<organism evidence="2 3">
    <name type="scientific">Ureibacillus sinduriensis BLB-1 = JCM 15800</name>
    <dbReference type="NCBI Taxonomy" id="1384057"/>
    <lineage>
        <taxon>Bacteria</taxon>
        <taxon>Bacillati</taxon>
        <taxon>Bacillota</taxon>
        <taxon>Bacilli</taxon>
        <taxon>Bacillales</taxon>
        <taxon>Caryophanaceae</taxon>
        <taxon>Ureibacillus</taxon>
    </lineage>
</organism>
<dbReference type="InterPro" id="IPR025416">
    <property type="entry name" value="YqzM"/>
</dbReference>
<dbReference type="AlphaFoldDB" id="A0A0A3HW07"/>
<dbReference type="eggNOG" id="ENOG5030VEN">
    <property type="taxonomic scope" value="Bacteria"/>
</dbReference>
<feature type="transmembrane region" description="Helical" evidence="1">
    <location>
        <begin position="31"/>
        <end position="53"/>
    </location>
</feature>
<proteinExistence type="predicted"/>
<keyword evidence="3" id="KW-1185">Reference proteome</keyword>
<keyword evidence="1" id="KW-0472">Membrane</keyword>
<dbReference type="Proteomes" id="UP000030408">
    <property type="component" value="Unassembled WGS sequence"/>
</dbReference>
<evidence type="ECO:0000313" key="3">
    <source>
        <dbReference type="Proteomes" id="UP000030408"/>
    </source>
</evidence>
<sequence>MSSHDENVVTHNPFEGKNGASMRNQAIDAGVGFGVSFVFFAIMFIIAIIVDVAA</sequence>
<gene>
    <name evidence="2" type="ORF">CD33_15540</name>
</gene>
<dbReference type="Pfam" id="PF14141">
    <property type="entry name" value="YqzM"/>
    <property type="match status" value="1"/>
</dbReference>
<keyword evidence="1" id="KW-1133">Transmembrane helix</keyword>
<reference evidence="2 3" key="1">
    <citation type="submission" date="2014-02" db="EMBL/GenBank/DDBJ databases">
        <title>Draft genome sequence of Lysinibacillus sinduriensis JCM 15800.</title>
        <authorList>
            <person name="Zhang F."/>
            <person name="Wang G."/>
            <person name="Zhang L."/>
        </authorList>
    </citation>
    <scope>NUCLEOTIDE SEQUENCE [LARGE SCALE GENOMIC DNA]</scope>
    <source>
        <strain evidence="2 3">JCM 15800</strain>
    </source>
</reference>
<comment type="caution">
    <text evidence="2">The sequence shown here is derived from an EMBL/GenBank/DDBJ whole genome shotgun (WGS) entry which is preliminary data.</text>
</comment>
<accession>A0A0A3HW07</accession>
<evidence type="ECO:0000313" key="2">
    <source>
        <dbReference type="EMBL" id="KGR74508.1"/>
    </source>
</evidence>